<proteinExistence type="predicted"/>
<protein>
    <recommendedName>
        <fullName evidence="4">DUF3995 domain-containing protein</fullName>
    </recommendedName>
</protein>
<sequence length="142" mass="15051">MKEDYPMTMWLAAVLCGVFVILGAWHLYWAAGGLYGKAAAIPEVDGRRVFEPSAGGTALVGMVLIACAGLVAIQSGLLAVPVPDAVRVWPGRLLAAGLMARAVGDFRLVGFFKRIKGSVFARQDTRFYSPLCLLLGLGVLAV</sequence>
<feature type="transmembrane region" description="Helical" evidence="1">
    <location>
        <begin position="7"/>
        <end position="28"/>
    </location>
</feature>
<keyword evidence="1" id="KW-0812">Transmembrane</keyword>
<evidence type="ECO:0000256" key="1">
    <source>
        <dbReference type="SAM" id="Phobius"/>
    </source>
</evidence>
<evidence type="ECO:0008006" key="4">
    <source>
        <dbReference type="Google" id="ProtNLM"/>
    </source>
</evidence>
<dbReference type="EMBL" id="BMYX01000014">
    <property type="protein sequence ID" value="GGY19808.1"/>
    <property type="molecule type" value="Genomic_DNA"/>
</dbReference>
<feature type="transmembrane region" description="Helical" evidence="1">
    <location>
        <begin position="58"/>
        <end position="80"/>
    </location>
</feature>
<keyword evidence="1" id="KW-1133">Transmembrane helix</keyword>
<name>A0A918UAZ2_9NEIS</name>
<organism evidence="2 3">
    <name type="scientific">Paludibacterium paludis</name>
    <dbReference type="NCBI Taxonomy" id="1225769"/>
    <lineage>
        <taxon>Bacteria</taxon>
        <taxon>Pseudomonadati</taxon>
        <taxon>Pseudomonadota</taxon>
        <taxon>Betaproteobacteria</taxon>
        <taxon>Neisseriales</taxon>
        <taxon>Chromobacteriaceae</taxon>
        <taxon>Paludibacterium</taxon>
    </lineage>
</organism>
<evidence type="ECO:0000313" key="3">
    <source>
        <dbReference type="Proteomes" id="UP000645257"/>
    </source>
</evidence>
<keyword evidence="3" id="KW-1185">Reference proteome</keyword>
<gene>
    <name evidence="2" type="ORF">GCM10011289_24070</name>
</gene>
<accession>A0A918UAZ2</accession>
<keyword evidence="1" id="KW-0472">Membrane</keyword>
<dbReference type="Proteomes" id="UP000645257">
    <property type="component" value="Unassembled WGS sequence"/>
</dbReference>
<dbReference type="Pfam" id="PF13160">
    <property type="entry name" value="DUF3995"/>
    <property type="match status" value="1"/>
</dbReference>
<reference evidence="2" key="1">
    <citation type="journal article" date="2014" name="Int. J. Syst. Evol. Microbiol.">
        <title>Complete genome sequence of Corynebacterium casei LMG S-19264T (=DSM 44701T), isolated from a smear-ripened cheese.</title>
        <authorList>
            <consortium name="US DOE Joint Genome Institute (JGI-PGF)"/>
            <person name="Walter F."/>
            <person name="Albersmeier A."/>
            <person name="Kalinowski J."/>
            <person name="Ruckert C."/>
        </authorList>
    </citation>
    <scope>NUCLEOTIDE SEQUENCE</scope>
    <source>
        <strain evidence="2">KCTC 32182</strain>
    </source>
</reference>
<evidence type="ECO:0000313" key="2">
    <source>
        <dbReference type="EMBL" id="GGY19808.1"/>
    </source>
</evidence>
<reference evidence="2" key="2">
    <citation type="submission" date="2020-09" db="EMBL/GenBank/DDBJ databases">
        <authorList>
            <person name="Sun Q."/>
            <person name="Kim S."/>
        </authorList>
    </citation>
    <scope>NUCLEOTIDE SEQUENCE</scope>
    <source>
        <strain evidence="2">KCTC 32182</strain>
    </source>
</reference>
<comment type="caution">
    <text evidence="2">The sequence shown here is derived from an EMBL/GenBank/DDBJ whole genome shotgun (WGS) entry which is preliminary data.</text>
</comment>
<dbReference type="InterPro" id="IPR025058">
    <property type="entry name" value="DUF3995"/>
</dbReference>
<dbReference type="AlphaFoldDB" id="A0A918UAZ2"/>